<organism evidence="7">
    <name type="scientific">Photinus pyralis</name>
    <name type="common">Common eastern firefly</name>
    <name type="synonym">Lampyris pyralis</name>
    <dbReference type="NCBI Taxonomy" id="7054"/>
    <lineage>
        <taxon>Eukaryota</taxon>
        <taxon>Metazoa</taxon>
        <taxon>Ecdysozoa</taxon>
        <taxon>Arthropoda</taxon>
        <taxon>Hexapoda</taxon>
        <taxon>Insecta</taxon>
        <taxon>Pterygota</taxon>
        <taxon>Neoptera</taxon>
        <taxon>Endopterygota</taxon>
        <taxon>Coleoptera</taxon>
        <taxon>Polyphaga</taxon>
        <taxon>Elateriformia</taxon>
        <taxon>Elateroidea</taxon>
        <taxon>Lampyridae</taxon>
        <taxon>Lampyrinae</taxon>
        <taxon>Photinus</taxon>
    </lineage>
</organism>
<reference evidence="8 9" key="2">
    <citation type="journal article" date="2018" name="Elife">
        <title>Firefly genomes illuminate parallel origins of bioluminescence in beetles.</title>
        <authorList>
            <person name="Fallon T.R."/>
            <person name="Lower S.E."/>
            <person name="Chang C.H."/>
            <person name="Bessho-Uehara M."/>
            <person name="Martin G.J."/>
            <person name="Bewick A.J."/>
            <person name="Behringer M."/>
            <person name="Debat H.J."/>
            <person name="Wong I."/>
            <person name="Day J.C."/>
            <person name="Suvorov A."/>
            <person name="Silva C.J."/>
            <person name="Stanger-Hall K.F."/>
            <person name="Hall D.W."/>
            <person name="Schmitz R.J."/>
            <person name="Nelson D.R."/>
            <person name="Lewis S.M."/>
            <person name="Shigenobu S."/>
            <person name="Bybee S.M."/>
            <person name="Larracuente A.M."/>
            <person name="Oba Y."/>
            <person name="Weng J.K."/>
        </authorList>
    </citation>
    <scope>NUCLEOTIDE SEQUENCE [LARGE SCALE GENOMIC DNA]</scope>
    <source>
        <strain evidence="8">1611_PpyrPB1</strain>
        <tissue evidence="8">Whole body</tissue>
    </source>
</reference>
<keyword evidence="9" id="KW-1185">Reference proteome</keyword>
<proteinExistence type="inferred from homology"/>
<evidence type="ECO:0000313" key="8">
    <source>
        <dbReference type="EMBL" id="KAB0800008.1"/>
    </source>
</evidence>
<evidence type="ECO:0000256" key="2">
    <source>
        <dbReference type="ARBA" id="ARBA00010701"/>
    </source>
</evidence>
<gene>
    <name evidence="8" type="ORF">PPYR_07888</name>
</gene>
<reference evidence="7" key="1">
    <citation type="journal article" date="2016" name="Sci. Rep.">
        <title>Molecular characterization of firefly nuptial gifts: a multi-omics approach sheds light on postcopulatory sexual selection.</title>
        <authorList>
            <person name="Al-Wathiqui N."/>
            <person name="Fallon T.R."/>
            <person name="South A."/>
            <person name="Weng J.K."/>
            <person name="Lewis S.M."/>
        </authorList>
    </citation>
    <scope>NUCLEOTIDE SEQUENCE</scope>
</reference>
<dbReference type="InParanoid" id="A0A1Y1LIP1"/>
<dbReference type="EMBL" id="VVIM01000005">
    <property type="protein sequence ID" value="KAB0800008.1"/>
    <property type="molecule type" value="Genomic_DNA"/>
</dbReference>
<dbReference type="GO" id="GO:0017171">
    <property type="term" value="F:serine hydrolase activity"/>
    <property type="evidence" value="ECO:0007669"/>
    <property type="project" value="TreeGrafter"/>
</dbReference>
<dbReference type="GO" id="GO:0005615">
    <property type="term" value="C:extracellular space"/>
    <property type="evidence" value="ECO:0007669"/>
    <property type="project" value="TreeGrafter"/>
</dbReference>
<evidence type="ECO:0000256" key="5">
    <source>
        <dbReference type="SAM" id="SignalP"/>
    </source>
</evidence>
<keyword evidence="5" id="KW-0732">Signal</keyword>
<name>A0A1Y1LIP1_PHOPY</name>
<dbReference type="FunCoup" id="A0A1Y1LIP1">
    <property type="interactions" value="49"/>
</dbReference>
<dbReference type="InterPro" id="IPR013818">
    <property type="entry name" value="Lipase"/>
</dbReference>
<dbReference type="Pfam" id="PF00151">
    <property type="entry name" value="Lipase"/>
    <property type="match status" value="1"/>
</dbReference>
<dbReference type="EMBL" id="GEZM01054640">
    <property type="protein sequence ID" value="JAV73509.1"/>
    <property type="molecule type" value="Transcribed_RNA"/>
</dbReference>
<dbReference type="PANTHER" id="PTHR11610">
    <property type="entry name" value="LIPASE"/>
    <property type="match status" value="1"/>
</dbReference>
<dbReference type="InterPro" id="IPR029058">
    <property type="entry name" value="AB_hydrolase_fold"/>
</dbReference>
<evidence type="ECO:0000259" key="6">
    <source>
        <dbReference type="Pfam" id="PF00151"/>
    </source>
</evidence>
<dbReference type="PANTHER" id="PTHR11610:SF173">
    <property type="entry name" value="LIPASE DOMAIN-CONTAINING PROTEIN-RELATED"/>
    <property type="match status" value="1"/>
</dbReference>
<comment type="subcellular location">
    <subcellularLocation>
        <location evidence="1">Secreted</location>
    </subcellularLocation>
</comment>
<dbReference type="PRINTS" id="PR00821">
    <property type="entry name" value="TAGLIPASE"/>
</dbReference>
<dbReference type="CDD" id="cd00707">
    <property type="entry name" value="Pancreat_lipase_like"/>
    <property type="match status" value="1"/>
</dbReference>
<evidence type="ECO:0000313" key="7">
    <source>
        <dbReference type="EMBL" id="JAV73509.1"/>
    </source>
</evidence>
<feature type="chain" id="PRO_5033750360" description="Lipase domain-containing protein" evidence="5">
    <location>
        <begin position="19"/>
        <end position="349"/>
    </location>
</feature>
<evidence type="ECO:0000256" key="1">
    <source>
        <dbReference type="ARBA" id="ARBA00004613"/>
    </source>
</evidence>
<dbReference type="Gene3D" id="3.40.50.1820">
    <property type="entry name" value="alpha/beta hydrolase"/>
    <property type="match status" value="1"/>
</dbReference>
<keyword evidence="3" id="KW-0964">Secreted</keyword>
<accession>A0A1Y1LIP1</accession>
<dbReference type="OrthoDB" id="199913at2759"/>
<dbReference type="SUPFAM" id="SSF53474">
    <property type="entry name" value="alpha/beta-Hydrolases"/>
    <property type="match status" value="1"/>
</dbReference>
<dbReference type="GO" id="GO:0016298">
    <property type="term" value="F:lipase activity"/>
    <property type="evidence" value="ECO:0007669"/>
    <property type="project" value="InterPro"/>
</dbReference>
<feature type="domain" description="Lipase" evidence="6">
    <location>
        <begin position="52"/>
        <end position="317"/>
    </location>
</feature>
<dbReference type="Proteomes" id="UP000327044">
    <property type="component" value="Unassembled WGS sequence"/>
</dbReference>
<evidence type="ECO:0000256" key="3">
    <source>
        <dbReference type="ARBA" id="ARBA00022525"/>
    </source>
</evidence>
<dbReference type="InterPro" id="IPR033906">
    <property type="entry name" value="Lipase_N"/>
</dbReference>
<sequence length="349" mass="38433">MARILLLVSSIFLCGKLGSSFMDIPVINLPEEIRDDLINIVTNPLKLIHNCDSSDTQEVQYLLYTRKNRDRPIKLNPQQPMEVEEGKPTILLIHGWISDSNFYNMPKIREGFLTKYDCNVIMIDWSKTSFKTYGHSVCALPVIAEEVARLLCKLDAYYGVPLELVHIIGHSLGGQMSGLIGQSTREVCQKSLGRITALDPAGPLFFGLPESKRLDPSDANFVQAIHTNGGVFGYLPKCADVDFFVNCGTYQHGCITISLLNITNVLVSDVTCSHSRSLDYLEESIYSTGFVGHSCKYCPVKCIADLFNSKSAVMGEHTAKDASGSFLVTTASSSPFAQKCTSYAFGVCL</sequence>
<dbReference type="AlphaFoldDB" id="A0A1Y1LIP1"/>
<reference evidence="8" key="3">
    <citation type="submission" date="2019-08" db="EMBL/GenBank/DDBJ databases">
        <authorList>
            <consortium name="Photinus pyralis genome working group"/>
            <person name="Fallon T.R."/>
            <person name="Sander Lower S.E."/>
            <person name="Weng J.-K."/>
        </authorList>
    </citation>
    <scope>NUCLEOTIDE SEQUENCE</scope>
    <source>
        <strain evidence="8">1611_PpyrPB1</strain>
        <tissue evidence="8">Whole body</tissue>
    </source>
</reference>
<evidence type="ECO:0000256" key="4">
    <source>
        <dbReference type="RuleBase" id="RU004262"/>
    </source>
</evidence>
<feature type="signal peptide" evidence="5">
    <location>
        <begin position="1"/>
        <end position="18"/>
    </location>
</feature>
<dbReference type="InterPro" id="IPR000734">
    <property type="entry name" value="TAG_lipase"/>
</dbReference>
<evidence type="ECO:0000313" key="9">
    <source>
        <dbReference type="Proteomes" id="UP000327044"/>
    </source>
</evidence>
<protein>
    <recommendedName>
        <fullName evidence="6">Lipase domain-containing protein</fullName>
    </recommendedName>
</protein>
<dbReference type="GO" id="GO:0016042">
    <property type="term" value="P:lipid catabolic process"/>
    <property type="evidence" value="ECO:0007669"/>
    <property type="project" value="TreeGrafter"/>
</dbReference>
<comment type="similarity">
    <text evidence="2 4">Belongs to the AB hydrolase superfamily. Lipase family.</text>
</comment>